<keyword evidence="1" id="KW-0732">Signal</keyword>
<comment type="caution">
    <text evidence="2">The sequence shown here is derived from an EMBL/GenBank/DDBJ whole genome shotgun (WGS) entry which is preliminary data.</text>
</comment>
<gene>
    <name evidence="2" type="ORF">L596_007747</name>
</gene>
<reference evidence="2 3" key="2">
    <citation type="journal article" date="2019" name="G3 (Bethesda)">
        <title>Hybrid Assembly of the Genome of the Entomopathogenic Nematode Steinernema carpocapsae Identifies the X-Chromosome.</title>
        <authorList>
            <person name="Serra L."/>
            <person name="Macchietto M."/>
            <person name="Macias-Munoz A."/>
            <person name="McGill C.J."/>
            <person name="Rodriguez I.M."/>
            <person name="Rodriguez B."/>
            <person name="Murad R."/>
            <person name="Mortazavi A."/>
        </authorList>
    </citation>
    <scope>NUCLEOTIDE SEQUENCE [LARGE SCALE GENOMIC DNA]</scope>
    <source>
        <strain evidence="2 3">ALL</strain>
    </source>
</reference>
<evidence type="ECO:0000313" key="3">
    <source>
        <dbReference type="Proteomes" id="UP000298663"/>
    </source>
</evidence>
<evidence type="ECO:0008006" key="4">
    <source>
        <dbReference type="Google" id="ProtNLM"/>
    </source>
</evidence>
<reference evidence="2 3" key="1">
    <citation type="journal article" date="2015" name="Genome Biol.">
        <title>Comparative genomics of Steinernema reveals deeply conserved gene regulatory networks.</title>
        <authorList>
            <person name="Dillman A.R."/>
            <person name="Macchietto M."/>
            <person name="Porter C.F."/>
            <person name="Rogers A."/>
            <person name="Williams B."/>
            <person name="Antoshechkin I."/>
            <person name="Lee M.M."/>
            <person name="Goodwin Z."/>
            <person name="Lu X."/>
            <person name="Lewis E.E."/>
            <person name="Goodrich-Blair H."/>
            <person name="Stock S.P."/>
            <person name="Adams B.J."/>
            <person name="Sternberg P.W."/>
            <person name="Mortazavi A."/>
        </authorList>
    </citation>
    <scope>NUCLEOTIDE SEQUENCE [LARGE SCALE GENOMIC DNA]</scope>
    <source>
        <strain evidence="2 3">ALL</strain>
    </source>
</reference>
<feature type="chain" id="PRO_5020518211" description="Protein quiver" evidence="1">
    <location>
        <begin position="27"/>
        <end position="185"/>
    </location>
</feature>
<dbReference type="EMBL" id="AZBU02000002">
    <property type="protein sequence ID" value="TKR93254.1"/>
    <property type="molecule type" value="Genomic_DNA"/>
</dbReference>
<dbReference type="OrthoDB" id="5829669at2759"/>
<organism evidence="2 3">
    <name type="scientific">Steinernema carpocapsae</name>
    <name type="common">Entomopathogenic nematode</name>
    <dbReference type="NCBI Taxonomy" id="34508"/>
    <lineage>
        <taxon>Eukaryota</taxon>
        <taxon>Metazoa</taxon>
        <taxon>Ecdysozoa</taxon>
        <taxon>Nematoda</taxon>
        <taxon>Chromadorea</taxon>
        <taxon>Rhabditida</taxon>
        <taxon>Tylenchina</taxon>
        <taxon>Panagrolaimomorpha</taxon>
        <taxon>Strongyloidoidea</taxon>
        <taxon>Steinernematidae</taxon>
        <taxon>Steinernema</taxon>
    </lineage>
</organism>
<dbReference type="AlphaFoldDB" id="A0A4U5PBB3"/>
<protein>
    <recommendedName>
        <fullName evidence="4">Protein quiver</fullName>
    </recommendedName>
</protein>
<accession>A0A4U5PBB3</accession>
<proteinExistence type="predicted"/>
<name>A0A4U5PBB3_STECR</name>
<evidence type="ECO:0000313" key="2">
    <source>
        <dbReference type="EMBL" id="TKR93254.1"/>
    </source>
</evidence>
<evidence type="ECO:0000256" key="1">
    <source>
        <dbReference type="SAM" id="SignalP"/>
    </source>
</evidence>
<keyword evidence="3" id="KW-1185">Reference proteome</keyword>
<feature type="signal peptide" evidence="1">
    <location>
        <begin position="1"/>
        <end position="26"/>
    </location>
</feature>
<sequence>MSPASRNLLFGSILLFFCCFIVEAQAQNRCYKCASYHVIMHWGRYFTVRNGMEAVVDDKCLNETATHNFVNCRGPCMTLNITGTTKRGEPYVTGVLKGCETNFWKTPHKAEDGQPECEFRDKSYGRRKYRAQFCFCEGNYCNGPKPESSASRSARFHKRPFDRDSAASLSSPLVLLTVLYIFNWL</sequence>
<dbReference type="Proteomes" id="UP000298663">
    <property type="component" value="Unassembled WGS sequence"/>
</dbReference>